<dbReference type="Pfam" id="PF00132">
    <property type="entry name" value="Hexapep"/>
    <property type="match status" value="1"/>
</dbReference>
<evidence type="ECO:0000256" key="1">
    <source>
        <dbReference type="ARBA" id="ARBA00004876"/>
    </source>
</evidence>
<dbReference type="Pfam" id="PF06426">
    <property type="entry name" value="SATase_N"/>
    <property type="match status" value="1"/>
</dbReference>
<dbReference type="EC" id="2.3.1.30" evidence="3 9"/>
<feature type="domain" description="Serine acetyltransferase N-terminal" evidence="11">
    <location>
        <begin position="3"/>
        <end position="35"/>
    </location>
</feature>
<dbReference type="SUPFAM" id="SSF51161">
    <property type="entry name" value="Trimeric LpxA-like enzymes"/>
    <property type="match status" value="1"/>
</dbReference>
<reference evidence="13" key="1">
    <citation type="journal article" date="2019" name="Int. J. Syst. Evol. Microbiol.">
        <title>The Global Catalogue of Microorganisms (GCM) 10K type strain sequencing project: providing services to taxonomists for standard genome sequencing and annotation.</title>
        <authorList>
            <consortium name="The Broad Institute Genomics Platform"/>
            <consortium name="The Broad Institute Genome Sequencing Center for Infectious Disease"/>
            <person name="Wu L."/>
            <person name="Ma J."/>
        </authorList>
    </citation>
    <scope>NUCLEOTIDE SEQUENCE [LARGE SCALE GENOMIC DNA]</scope>
    <source>
        <strain evidence="13">KCTC 52640</strain>
    </source>
</reference>
<dbReference type="InterPro" id="IPR010493">
    <property type="entry name" value="Ser_AcTrfase_N"/>
</dbReference>
<comment type="catalytic activity">
    <reaction evidence="8 9">
        <text>L-serine + acetyl-CoA = O-acetyl-L-serine + CoA</text>
        <dbReference type="Rhea" id="RHEA:24560"/>
        <dbReference type="ChEBI" id="CHEBI:33384"/>
        <dbReference type="ChEBI" id="CHEBI:57287"/>
        <dbReference type="ChEBI" id="CHEBI:57288"/>
        <dbReference type="ChEBI" id="CHEBI:58340"/>
        <dbReference type="EC" id="2.3.1.30"/>
    </reaction>
</comment>
<evidence type="ECO:0000256" key="9">
    <source>
        <dbReference type="PIRNR" id="PIRNR000441"/>
    </source>
</evidence>
<dbReference type="InterPro" id="IPR001451">
    <property type="entry name" value="Hexapep"/>
</dbReference>
<dbReference type="PIRSF" id="PIRSF000441">
    <property type="entry name" value="CysE"/>
    <property type="match status" value="1"/>
</dbReference>
<dbReference type="InterPro" id="IPR042122">
    <property type="entry name" value="Ser_AcTrfase_N_sf"/>
</dbReference>
<dbReference type="RefSeq" id="WP_380691944.1">
    <property type="nucleotide sequence ID" value="NZ_JBHRSS010000010.1"/>
</dbReference>
<dbReference type="Gene3D" id="2.160.10.10">
    <property type="entry name" value="Hexapeptide repeat proteins"/>
    <property type="match status" value="1"/>
</dbReference>
<proteinExistence type="inferred from homology"/>
<keyword evidence="13" id="KW-1185">Reference proteome</keyword>
<accession>A0ABV7EU41</accession>
<evidence type="ECO:0000256" key="6">
    <source>
        <dbReference type="ARBA" id="ARBA00022679"/>
    </source>
</evidence>
<evidence type="ECO:0000313" key="12">
    <source>
        <dbReference type="EMBL" id="MFC3106308.1"/>
    </source>
</evidence>
<sequence>MLARMREDIQAIFERDPAARSIGEVIFSYPGLHALWWHRVAHWCWTNRLKWIGRFVSHLSRWLTGIEIHPGAVIGRRFFIDHGFGVTIGETTVIGDDCTIYQGVTLGGTSWNPGKRHPTLEDDVIVGAGAKVLGPFTVGTGARIGSNAVVVKEVPPGCTAVGVPAKLVKCKDGTPEDRRQETADRIGFSMYGVSQDMPDPVARGIDAMLDHIDSLERRQDELEALAKRMSEQMGERQTDEV</sequence>
<organism evidence="12 13">
    <name type="scientific">Salinisphaera aquimarina</name>
    <dbReference type="NCBI Taxonomy" id="2094031"/>
    <lineage>
        <taxon>Bacteria</taxon>
        <taxon>Pseudomonadati</taxon>
        <taxon>Pseudomonadota</taxon>
        <taxon>Gammaproteobacteria</taxon>
        <taxon>Salinisphaerales</taxon>
        <taxon>Salinisphaeraceae</taxon>
        <taxon>Salinisphaera</taxon>
    </lineage>
</organism>
<protein>
    <recommendedName>
        <fullName evidence="4 9">Serine acetyltransferase</fullName>
        <ecNumber evidence="3 9">2.3.1.30</ecNumber>
    </recommendedName>
</protein>
<feature type="coiled-coil region" evidence="10">
    <location>
        <begin position="205"/>
        <end position="235"/>
    </location>
</feature>
<dbReference type="InterPro" id="IPR053376">
    <property type="entry name" value="Serine_acetyltransferase"/>
</dbReference>
<comment type="similarity">
    <text evidence="2 9">Belongs to the transferase hexapeptide repeat family.</text>
</comment>
<evidence type="ECO:0000256" key="4">
    <source>
        <dbReference type="ARBA" id="ARBA00018522"/>
    </source>
</evidence>
<dbReference type="EMBL" id="JBHRSS010000010">
    <property type="protein sequence ID" value="MFC3106308.1"/>
    <property type="molecule type" value="Genomic_DNA"/>
</dbReference>
<dbReference type="InterPro" id="IPR005881">
    <property type="entry name" value="Ser_O-AcTrfase"/>
</dbReference>
<dbReference type="Gene3D" id="1.10.3130.10">
    <property type="entry name" value="serine acetyltransferase, domain 1"/>
    <property type="match status" value="1"/>
</dbReference>
<comment type="pathway">
    <text evidence="1">Amino-acid biosynthesis; L-cysteine biosynthesis; L-cysteine from L-serine: step 1/2.</text>
</comment>
<keyword evidence="6 9" id="KW-0808">Transferase</keyword>
<evidence type="ECO:0000313" key="13">
    <source>
        <dbReference type="Proteomes" id="UP001595462"/>
    </source>
</evidence>
<evidence type="ECO:0000256" key="5">
    <source>
        <dbReference type="ARBA" id="ARBA00022605"/>
    </source>
</evidence>
<evidence type="ECO:0000256" key="2">
    <source>
        <dbReference type="ARBA" id="ARBA00007274"/>
    </source>
</evidence>
<dbReference type="NCBIfam" id="NF041874">
    <property type="entry name" value="EPS_EpsC"/>
    <property type="match status" value="1"/>
</dbReference>
<evidence type="ECO:0000256" key="7">
    <source>
        <dbReference type="ARBA" id="ARBA00023315"/>
    </source>
</evidence>
<keyword evidence="5" id="KW-0028">Amino-acid biosynthesis</keyword>
<keyword evidence="10" id="KW-0175">Coiled coil</keyword>
<dbReference type="InterPro" id="IPR011004">
    <property type="entry name" value="Trimer_LpxA-like_sf"/>
</dbReference>
<dbReference type="GO" id="GO:0009001">
    <property type="term" value="F:serine O-acetyltransferase activity"/>
    <property type="evidence" value="ECO:0007669"/>
    <property type="project" value="UniProtKB-EC"/>
</dbReference>
<gene>
    <name evidence="12" type="primary">cysE</name>
    <name evidence="12" type="ORF">ACFOSU_20735</name>
</gene>
<keyword evidence="7 9" id="KW-0012">Acyltransferase</keyword>
<evidence type="ECO:0000259" key="11">
    <source>
        <dbReference type="Pfam" id="PF06426"/>
    </source>
</evidence>
<evidence type="ECO:0000256" key="3">
    <source>
        <dbReference type="ARBA" id="ARBA00013266"/>
    </source>
</evidence>
<dbReference type="PANTHER" id="PTHR42811">
    <property type="entry name" value="SERINE ACETYLTRANSFERASE"/>
    <property type="match status" value="1"/>
</dbReference>
<comment type="caution">
    <text evidence="12">The sequence shown here is derived from an EMBL/GenBank/DDBJ whole genome shotgun (WGS) entry which is preliminary data.</text>
</comment>
<dbReference type="InterPro" id="IPR045304">
    <property type="entry name" value="LbH_SAT"/>
</dbReference>
<dbReference type="NCBIfam" id="TIGR01172">
    <property type="entry name" value="cysE"/>
    <property type="match status" value="1"/>
</dbReference>
<evidence type="ECO:0000256" key="10">
    <source>
        <dbReference type="SAM" id="Coils"/>
    </source>
</evidence>
<evidence type="ECO:0000256" key="8">
    <source>
        <dbReference type="ARBA" id="ARBA00049486"/>
    </source>
</evidence>
<dbReference type="CDD" id="cd03354">
    <property type="entry name" value="LbH_SAT"/>
    <property type="match status" value="1"/>
</dbReference>
<dbReference type="Proteomes" id="UP001595462">
    <property type="component" value="Unassembled WGS sequence"/>
</dbReference>
<name>A0ABV7EU41_9GAMM</name>